<dbReference type="NCBIfam" id="TIGR02516">
    <property type="entry name" value="type_III_yscC"/>
    <property type="match status" value="1"/>
</dbReference>
<dbReference type="InterPro" id="IPR004846">
    <property type="entry name" value="T2SS/T3SS_dom"/>
</dbReference>
<feature type="domain" description="NolW-like" evidence="7">
    <location>
        <begin position="181"/>
        <end position="300"/>
    </location>
</feature>
<dbReference type="InterPro" id="IPR038591">
    <property type="entry name" value="NolW-like_sf"/>
</dbReference>
<dbReference type="InterPro" id="IPR005644">
    <property type="entry name" value="NolW-like"/>
</dbReference>
<dbReference type="Proteomes" id="UP000440498">
    <property type="component" value="Unassembled WGS sequence"/>
</dbReference>
<comment type="similarity">
    <text evidence="3">Belongs to the bacterial secretin family. T3SS SctC subfamily.</text>
</comment>
<evidence type="ECO:0000313" key="9">
    <source>
        <dbReference type="EMBL" id="MQA40689.1"/>
    </source>
</evidence>
<dbReference type="EMBL" id="WHUG01000009">
    <property type="protein sequence ID" value="MQA40689.1"/>
    <property type="molecule type" value="Genomic_DNA"/>
</dbReference>
<dbReference type="InterPro" id="IPR050810">
    <property type="entry name" value="Bact_Secretion_Sys_Channel"/>
</dbReference>
<sequence precursor="true">MNAMRWLRRCAGLLLLSSCAAALAAPAPWPAAPFQYFAKQSPLEQVLDDFTRAFGLRLELSTQAEGRLNGDYASATPTQFLDTMAASYGLTWYYHGGVLYVAKASESLSRSVRAGKNEVGTLKAALVSLGVFDSRFGWGEFPERGMVMLSGPPAYVKLVMATIGELGMGPKVGLSAGEELRVFMLKHARAEDRTFTYRDQHVVTPGVASILRSLVAGQSSQAAIGTSTATVTTARRSAGDGERKPIEAKGSATESAESAPGLGQRAVIEVDQRLNAIIVRDTPERINAYGELIRQLDVATPLIEIEAIIVDINSDQTDKLGFNWNARGSKGALGFGDTASAVATLTLAKGDPAGTAGYFLAQVDALASKGQARVLARPSVLTGDNLVAVLDLSQTLYMSVVGERVADVVPVATGTLLKVTPRVIEQGGQRMVQLVVDIEDGSVAGQGKTSPTVVQSNISTQAVVRENDSLLIGGYTRESDTSATDSLPLLGSVPLIGALFRHESQARTRQHRVFLIRPRIVDNPATLPYAPDKPVLPATLAPPLAGDDASGATASPPAAVTEPIAAPAPLAEAVAPAPSTMQAALQAPGRTATDAASAAERAAVLAQLEEWVHAWAARDVKRYLVCYSEHFQPAGSQSRSTWEAQRRRRVGGKGSIRIDVTEPEVLLQGDTARVTFWQQYTAGKVFERTRKTLVFNKQPDGWRIQQEMTGPP</sequence>
<dbReference type="InterPro" id="IPR056203">
    <property type="entry name" value="Cds6_C"/>
</dbReference>
<dbReference type="Pfam" id="PF03958">
    <property type="entry name" value="Secretin_N"/>
    <property type="match status" value="1"/>
</dbReference>
<dbReference type="PANTHER" id="PTHR30332">
    <property type="entry name" value="PROBABLE GENERAL SECRETION PATHWAY PROTEIN D"/>
    <property type="match status" value="1"/>
</dbReference>
<dbReference type="PRINTS" id="PR01337">
    <property type="entry name" value="TYPE3OMGPROT"/>
</dbReference>
<comment type="subunit">
    <text evidence="3">The core secretion machinery of the T3SS is composed of approximately 20 different proteins, including cytoplasmic components, a base, an export apparatus and a needle. This subunit is part of the base, which anchors the injectisome in the bacterial cell envelope. Forms a stable homooligomeric complex.</text>
</comment>
<dbReference type="GO" id="GO:0030257">
    <property type="term" value="C:type III protein secretion system complex"/>
    <property type="evidence" value="ECO:0007669"/>
    <property type="project" value="UniProtKB-UniRule"/>
</dbReference>
<proteinExistence type="inferred from homology"/>
<dbReference type="GO" id="GO:0030254">
    <property type="term" value="P:protein secretion by the type III secretion system"/>
    <property type="evidence" value="ECO:0007669"/>
    <property type="project" value="UniProtKB-UniRule"/>
</dbReference>
<feature type="domain" description="Cds6 C-terminal" evidence="8">
    <location>
        <begin position="604"/>
        <end position="707"/>
    </location>
</feature>
<comment type="subcellular location">
    <subcellularLocation>
        <location evidence="1 3 4">Cell outer membrane</location>
    </subcellularLocation>
</comment>
<keyword evidence="3" id="KW-0998">Cell outer membrane</keyword>
<keyword evidence="10" id="KW-1185">Reference proteome</keyword>
<evidence type="ECO:0000256" key="4">
    <source>
        <dbReference type="RuleBase" id="RU004004"/>
    </source>
</evidence>
<keyword evidence="3" id="KW-0653">Protein transport</keyword>
<feature type="region of interest" description="Disordered" evidence="5">
    <location>
        <begin position="227"/>
        <end position="261"/>
    </location>
</feature>
<evidence type="ECO:0000256" key="5">
    <source>
        <dbReference type="SAM" id="MobiDB-lite"/>
    </source>
</evidence>
<dbReference type="RefSeq" id="WP_152839983.1">
    <property type="nucleotide sequence ID" value="NZ_WHUG01000009.1"/>
</dbReference>
<name>A0A6A7N6S5_9BURK</name>
<gene>
    <name evidence="3" type="primary">sctC</name>
    <name evidence="9" type="ORF">GEV02_21290</name>
</gene>
<dbReference type="AlphaFoldDB" id="A0A6A7N6S5"/>
<evidence type="ECO:0000256" key="1">
    <source>
        <dbReference type="ARBA" id="ARBA00004442"/>
    </source>
</evidence>
<reference evidence="9 10" key="1">
    <citation type="submission" date="2019-10" db="EMBL/GenBank/DDBJ databases">
        <title>Two novel species isolated from a subtropical stream in China.</title>
        <authorList>
            <person name="Lu H."/>
        </authorList>
    </citation>
    <scope>NUCLEOTIDE SEQUENCE [LARGE SCALE GENOMIC DNA]</scope>
    <source>
        <strain evidence="9 10">FT29W</strain>
    </source>
</reference>
<keyword evidence="3 4" id="KW-0813">Transport</keyword>
<accession>A0A6A7N6S5</accession>
<evidence type="ECO:0000259" key="6">
    <source>
        <dbReference type="Pfam" id="PF00263"/>
    </source>
</evidence>
<feature type="chain" id="PRO_5026410742" description="Type 3 secretion system secretin" evidence="3">
    <location>
        <begin position="25"/>
        <end position="712"/>
    </location>
</feature>
<protein>
    <recommendedName>
        <fullName evidence="3">Type 3 secretion system secretin</fullName>
        <shortName evidence="3">T3SS secretin</shortName>
    </recommendedName>
</protein>
<dbReference type="SUPFAM" id="SSF54427">
    <property type="entry name" value="NTF2-like"/>
    <property type="match status" value="1"/>
</dbReference>
<feature type="compositionally biased region" description="Basic and acidic residues" evidence="5">
    <location>
        <begin position="237"/>
        <end position="247"/>
    </location>
</feature>
<keyword evidence="3" id="KW-0472">Membrane</keyword>
<evidence type="ECO:0000256" key="2">
    <source>
        <dbReference type="ARBA" id="ARBA00022729"/>
    </source>
</evidence>
<evidence type="ECO:0000313" key="10">
    <source>
        <dbReference type="Proteomes" id="UP000440498"/>
    </source>
</evidence>
<feature type="domain" description="Type II/III secretion system secretin-like" evidence="6">
    <location>
        <begin position="365"/>
        <end position="522"/>
    </location>
</feature>
<organism evidence="9 10">
    <name type="scientific">Rugamonas aquatica</name>
    <dbReference type="NCBI Taxonomy" id="2743357"/>
    <lineage>
        <taxon>Bacteria</taxon>
        <taxon>Pseudomonadati</taxon>
        <taxon>Pseudomonadota</taxon>
        <taxon>Betaproteobacteria</taxon>
        <taxon>Burkholderiales</taxon>
        <taxon>Oxalobacteraceae</taxon>
        <taxon>Telluria group</taxon>
        <taxon>Rugamonas</taxon>
    </lineage>
</organism>
<feature type="signal peptide" evidence="3">
    <location>
        <begin position="1"/>
        <end position="24"/>
    </location>
</feature>
<dbReference type="InterPro" id="IPR003522">
    <property type="entry name" value="T3SS_OM_pore_YscC"/>
</dbReference>
<dbReference type="Gene3D" id="3.55.50.30">
    <property type="match status" value="1"/>
</dbReference>
<comment type="function">
    <text evidence="3">Component of the type III secretion system (T3SS), also called injectisome, which is used to inject bacterial effector proteins into eukaryotic host cells. Forms a ring-shaped multimeric structure with an apparent central pore in the outer membrane.</text>
</comment>
<dbReference type="GO" id="GO:0015627">
    <property type="term" value="C:type II protein secretion system complex"/>
    <property type="evidence" value="ECO:0007669"/>
    <property type="project" value="TreeGrafter"/>
</dbReference>
<evidence type="ECO:0000256" key="3">
    <source>
        <dbReference type="HAMAP-Rule" id="MF_02219"/>
    </source>
</evidence>
<dbReference type="PANTHER" id="PTHR30332:SF5">
    <property type="entry name" value="SPI-1 TYPE 3 SECRETION SYSTEM SECRETIN"/>
    <property type="match status" value="1"/>
</dbReference>
<keyword evidence="3" id="KW-0811">Translocation</keyword>
<keyword evidence="2 3" id="KW-0732">Signal</keyword>
<dbReference type="GO" id="GO:0009279">
    <property type="term" value="C:cell outer membrane"/>
    <property type="evidence" value="ECO:0007669"/>
    <property type="project" value="UniProtKB-SubCell"/>
</dbReference>
<dbReference type="Gene3D" id="3.10.450.50">
    <property type="match status" value="1"/>
</dbReference>
<comment type="caution">
    <text evidence="9">The sequence shown here is derived from an EMBL/GenBank/DDBJ whole genome shotgun (WGS) entry which is preliminary data.</text>
</comment>
<feature type="region of interest" description="Disordered" evidence="5">
    <location>
        <begin position="538"/>
        <end position="558"/>
    </location>
</feature>
<evidence type="ECO:0000259" key="7">
    <source>
        <dbReference type="Pfam" id="PF03958"/>
    </source>
</evidence>
<evidence type="ECO:0000259" key="8">
    <source>
        <dbReference type="Pfam" id="PF24125"/>
    </source>
</evidence>
<dbReference type="HAMAP" id="MF_02219">
    <property type="entry name" value="Type_III_secretin"/>
    <property type="match status" value="1"/>
</dbReference>
<dbReference type="InterPro" id="IPR032710">
    <property type="entry name" value="NTF2-like_dom_sf"/>
</dbReference>
<dbReference type="Pfam" id="PF00263">
    <property type="entry name" value="Secretin"/>
    <property type="match status" value="1"/>
</dbReference>
<dbReference type="Gene3D" id="3.30.1370.120">
    <property type="match status" value="2"/>
</dbReference>
<dbReference type="Pfam" id="PF24125">
    <property type="entry name" value="Cds6_C"/>
    <property type="match status" value="1"/>
</dbReference>
<feature type="compositionally biased region" description="Low complexity" evidence="5">
    <location>
        <begin position="227"/>
        <end position="236"/>
    </location>
</feature>